<evidence type="ECO:0000313" key="10">
    <source>
        <dbReference type="EMBL" id="VAX16185.1"/>
    </source>
</evidence>
<feature type="transmembrane region" description="Helical" evidence="8">
    <location>
        <begin position="151"/>
        <end position="170"/>
    </location>
</feature>
<evidence type="ECO:0000256" key="6">
    <source>
        <dbReference type="ARBA" id="ARBA00022989"/>
    </source>
</evidence>
<feature type="transmembrane region" description="Helical" evidence="8">
    <location>
        <begin position="101"/>
        <end position="119"/>
    </location>
</feature>
<sequence>MANAAWSILTKEAQSLFARHGYAQKSFPGALRFALPCGVIIVFIALAFATASPWPDDHDGVNYLLGVDSYSLEFHRPHFPGYPVYIFAGKLLHAVGLTPEWALVFLSLISGALALLLFFKFTKDIFGGYTALLLITALAINPVFFEFSHKIFTELFGLALLMACAATLGAPEKGGGAGWFGAGLLLGLMLGVRLSWWPFALVYALAGLRHKSFYPIFAGGVAGLLFWLIPLLAAVGPAQFYQAGISFVPGHFGDWGGAISSANGSGERMIAYTGNLFEAIGWNADRNLLARIPWILLCSYSVFLVIKNRDSLNSGIALFITSVAVYLLWVSVGQNVEKVRHFIPAIPAVILLTGLAARKLGKVYWLVIILSAFTIAGDYLDRAHISPPARRLAQWLDSRYEGNAILYCGEAERFFDRYQAGITVKNVPRIGQLQKTIDTTWPSVDISMICDDIPGIKFRGEPVATFPERIGDPVDKRLNVYLAGNVADG</sequence>
<accession>A0A3B1CBY8</accession>
<protein>
    <recommendedName>
        <fullName evidence="9">Glycosyltransferase RgtA/B/C/D-like domain-containing protein</fullName>
    </recommendedName>
</protein>
<dbReference type="InterPro" id="IPR038731">
    <property type="entry name" value="RgtA/B/C-like"/>
</dbReference>
<evidence type="ECO:0000256" key="4">
    <source>
        <dbReference type="ARBA" id="ARBA00022679"/>
    </source>
</evidence>
<keyword evidence="7 8" id="KW-0472">Membrane</keyword>
<feature type="transmembrane region" description="Helical" evidence="8">
    <location>
        <begin position="182"/>
        <end position="206"/>
    </location>
</feature>
<dbReference type="PANTHER" id="PTHR33908:SF11">
    <property type="entry name" value="MEMBRANE PROTEIN"/>
    <property type="match status" value="1"/>
</dbReference>
<evidence type="ECO:0000256" key="7">
    <source>
        <dbReference type="ARBA" id="ARBA00023136"/>
    </source>
</evidence>
<reference evidence="10" key="1">
    <citation type="submission" date="2018-06" db="EMBL/GenBank/DDBJ databases">
        <authorList>
            <person name="Zhirakovskaya E."/>
        </authorList>
    </citation>
    <scope>NUCLEOTIDE SEQUENCE</scope>
</reference>
<evidence type="ECO:0000256" key="8">
    <source>
        <dbReference type="SAM" id="Phobius"/>
    </source>
</evidence>
<dbReference type="GO" id="GO:0005886">
    <property type="term" value="C:plasma membrane"/>
    <property type="evidence" value="ECO:0007669"/>
    <property type="project" value="UniProtKB-SubCell"/>
</dbReference>
<feature type="domain" description="Glycosyltransferase RgtA/B/C/D-like" evidence="9">
    <location>
        <begin position="83"/>
        <end position="226"/>
    </location>
</feature>
<evidence type="ECO:0000256" key="1">
    <source>
        <dbReference type="ARBA" id="ARBA00004651"/>
    </source>
</evidence>
<dbReference type="PANTHER" id="PTHR33908">
    <property type="entry name" value="MANNOSYLTRANSFERASE YKCB-RELATED"/>
    <property type="match status" value="1"/>
</dbReference>
<name>A0A3B1CBY8_9ZZZZ</name>
<dbReference type="EMBL" id="UOGE01000004">
    <property type="protein sequence ID" value="VAX16185.1"/>
    <property type="molecule type" value="Genomic_DNA"/>
</dbReference>
<dbReference type="AlphaFoldDB" id="A0A3B1CBY8"/>
<feature type="transmembrane region" description="Helical" evidence="8">
    <location>
        <begin position="126"/>
        <end position="145"/>
    </location>
</feature>
<dbReference type="Pfam" id="PF13231">
    <property type="entry name" value="PMT_2"/>
    <property type="match status" value="1"/>
</dbReference>
<gene>
    <name evidence="10" type="ORF">MNBD_NITROSPINAE02-296</name>
</gene>
<feature type="transmembrane region" description="Helical" evidence="8">
    <location>
        <begin position="312"/>
        <end position="332"/>
    </location>
</feature>
<evidence type="ECO:0000259" key="9">
    <source>
        <dbReference type="Pfam" id="PF13231"/>
    </source>
</evidence>
<feature type="transmembrane region" description="Helical" evidence="8">
    <location>
        <begin position="212"/>
        <end position="235"/>
    </location>
</feature>
<organism evidence="10">
    <name type="scientific">hydrothermal vent metagenome</name>
    <dbReference type="NCBI Taxonomy" id="652676"/>
    <lineage>
        <taxon>unclassified sequences</taxon>
        <taxon>metagenomes</taxon>
        <taxon>ecological metagenomes</taxon>
    </lineage>
</organism>
<keyword evidence="6 8" id="KW-1133">Transmembrane helix</keyword>
<dbReference type="GO" id="GO:0016763">
    <property type="term" value="F:pentosyltransferase activity"/>
    <property type="evidence" value="ECO:0007669"/>
    <property type="project" value="TreeGrafter"/>
</dbReference>
<comment type="subcellular location">
    <subcellularLocation>
        <location evidence="1">Cell membrane</location>
        <topology evidence="1">Multi-pass membrane protein</topology>
    </subcellularLocation>
</comment>
<feature type="transmembrane region" description="Helical" evidence="8">
    <location>
        <begin position="288"/>
        <end position="306"/>
    </location>
</feature>
<proteinExistence type="predicted"/>
<evidence type="ECO:0000256" key="5">
    <source>
        <dbReference type="ARBA" id="ARBA00022692"/>
    </source>
</evidence>
<feature type="transmembrane region" description="Helical" evidence="8">
    <location>
        <begin position="33"/>
        <end position="54"/>
    </location>
</feature>
<feature type="transmembrane region" description="Helical" evidence="8">
    <location>
        <begin position="363"/>
        <end position="380"/>
    </location>
</feature>
<evidence type="ECO:0000256" key="3">
    <source>
        <dbReference type="ARBA" id="ARBA00022676"/>
    </source>
</evidence>
<dbReference type="InterPro" id="IPR050297">
    <property type="entry name" value="LipidA_mod_glycosyltrf_83"/>
</dbReference>
<keyword evidence="4" id="KW-0808">Transferase</keyword>
<dbReference type="GO" id="GO:0008610">
    <property type="term" value="P:lipid biosynthetic process"/>
    <property type="evidence" value="ECO:0007669"/>
    <property type="project" value="UniProtKB-ARBA"/>
</dbReference>
<keyword evidence="2" id="KW-1003">Cell membrane</keyword>
<keyword evidence="3" id="KW-0328">Glycosyltransferase</keyword>
<evidence type="ECO:0000256" key="2">
    <source>
        <dbReference type="ARBA" id="ARBA00022475"/>
    </source>
</evidence>
<keyword evidence="5 8" id="KW-0812">Transmembrane</keyword>